<sequence>MRRIACAAGGVLALGLLAAPAAFAEDTTTTFTVTAGALGVTVPESADLGDGAPGTTITGQLGTVTVSDLRGANPAAWRATVSSTDFTATGVPSIPASAVTYTPGTATTVGDGTFTPGAPGPLSSTPRDAYTHSAGTGSNSAAWNPTLAVAVPNTATATTYQGTVTHSVATV</sequence>
<dbReference type="AlphaFoldDB" id="A0A931GM04"/>
<feature type="signal peptide" evidence="2">
    <location>
        <begin position="1"/>
        <end position="24"/>
    </location>
</feature>
<evidence type="ECO:0000313" key="3">
    <source>
        <dbReference type="EMBL" id="MBG6092643.1"/>
    </source>
</evidence>
<comment type="caution">
    <text evidence="3">The sequence shown here is derived from an EMBL/GenBank/DDBJ whole genome shotgun (WGS) entry which is preliminary data.</text>
</comment>
<keyword evidence="4" id="KW-1185">Reference proteome</keyword>
<accession>A0A931GM04</accession>
<gene>
    <name evidence="3" type="ORF">IW256_006756</name>
</gene>
<dbReference type="RefSeq" id="WP_197014798.1">
    <property type="nucleotide sequence ID" value="NZ_BAABES010000009.1"/>
</dbReference>
<evidence type="ECO:0000313" key="4">
    <source>
        <dbReference type="Proteomes" id="UP000614047"/>
    </source>
</evidence>
<dbReference type="Proteomes" id="UP000614047">
    <property type="component" value="Unassembled WGS sequence"/>
</dbReference>
<reference evidence="3" key="1">
    <citation type="submission" date="2020-11" db="EMBL/GenBank/DDBJ databases">
        <title>Sequencing the genomes of 1000 actinobacteria strains.</title>
        <authorList>
            <person name="Klenk H.-P."/>
        </authorList>
    </citation>
    <scope>NUCLEOTIDE SEQUENCE</scope>
    <source>
        <strain evidence="3">DSM 43175</strain>
    </source>
</reference>
<keyword evidence="2" id="KW-0732">Signal</keyword>
<feature type="chain" id="PRO_5037828485" description="WxL domain-containing protein" evidence="2">
    <location>
        <begin position="25"/>
        <end position="171"/>
    </location>
</feature>
<proteinExistence type="predicted"/>
<evidence type="ECO:0008006" key="5">
    <source>
        <dbReference type="Google" id="ProtNLM"/>
    </source>
</evidence>
<protein>
    <recommendedName>
        <fullName evidence="5">WxL domain-containing protein</fullName>
    </recommendedName>
</protein>
<feature type="region of interest" description="Disordered" evidence="1">
    <location>
        <begin position="110"/>
        <end position="138"/>
    </location>
</feature>
<organism evidence="3 4">
    <name type="scientific">Actinomadura viridis</name>
    <dbReference type="NCBI Taxonomy" id="58110"/>
    <lineage>
        <taxon>Bacteria</taxon>
        <taxon>Bacillati</taxon>
        <taxon>Actinomycetota</taxon>
        <taxon>Actinomycetes</taxon>
        <taxon>Streptosporangiales</taxon>
        <taxon>Thermomonosporaceae</taxon>
        <taxon>Actinomadura</taxon>
    </lineage>
</organism>
<evidence type="ECO:0000256" key="2">
    <source>
        <dbReference type="SAM" id="SignalP"/>
    </source>
</evidence>
<evidence type="ECO:0000256" key="1">
    <source>
        <dbReference type="SAM" id="MobiDB-lite"/>
    </source>
</evidence>
<name>A0A931GM04_9ACTN</name>
<dbReference type="EMBL" id="JADOUA010000001">
    <property type="protein sequence ID" value="MBG6092643.1"/>
    <property type="molecule type" value="Genomic_DNA"/>
</dbReference>